<dbReference type="InterPro" id="IPR013783">
    <property type="entry name" value="Ig-like_fold"/>
</dbReference>
<accession>A0A8V5GN58</accession>
<dbReference type="SUPFAM" id="SSF48726">
    <property type="entry name" value="Immunoglobulin"/>
    <property type="match status" value="3"/>
</dbReference>
<feature type="transmembrane region" description="Helical" evidence="2">
    <location>
        <begin position="326"/>
        <end position="350"/>
    </location>
</feature>
<dbReference type="Pfam" id="PF21146">
    <property type="entry name" value="ICAM1_3_5_D2"/>
    <property type="match status" value="1"/>
</dbReference>
<dbReference type="GO" id="GO:0007155">
    <property type="term" value="P:cell adhesion"/>
    <property type="evidence" value="ECO:0007669"/>
    <property type="project" value="InterPro"/>
</dbReference>
<dbReference type="InterPro" id="IPR048679">
    <property type="entry name" value="ICAM1_3_5_D2"/>
</dbReference>
<evidence type="ECO:0000259" key="3">
    <source>
        <dbReference type="PROSITE" id="PS50835"/>
    </source>
</evidence>
<evidence type="ECO:0000313" key="5">
    <source>
        <dbReference type="Proteomes" id="UP000694405"/>
    </source>
</evidence>
<dbReference type="PANTHER" id="PTHR13771:SF9">
    <property type="entry name" value="INTERCELLULAR ADHESION MOLECULE 5"/>
    <property type="match status" value="1"/>
</dbReference>
<feature type="domain" description="Ig-like" evidence="3">
    <location>
        <begin position="245"/>
        <end position="321"/>
    </location>
</feature>
<keyword evidence="2" id="KW-0812">Transmembrane</keyword>
<dbReference type="GO" id="GO:0005886">
    <property type="term" value="C:plasma membrane"/>
    <property type="evidence" value="ECO:0007669"/>
    <property type="project" value="TreeGrafter"/>
</dbReference>
<keyword evidence="5" id="KW-1185">Reference proteome</keyword>
<reference evidence="4" key="3">
    <citation type="submission" date="2025-09" db="UniProtKB">
        <authorList>
            <consortium name="Ensembl"/>
        </authorList>
    </citation>
    <scope>IDENTIFICATION</scope>
</reference>
<reference evidence="4" key="1">
    <citation type="submission" date="2020-03" db="EMBL/GenBank/DDBJ databases">
        <title>Melopsittacus undulatus (budgerigar) genome, bMelUnd1, maternal haplotype with Z.</title>
        <authorList>
            <person name="Gedman G."/>
            <person name="Mountcastle J."/>
            <person name="Haase B."/>
            <person name="Formenti G."/>
            <person name="Wright T."/>
            <person name="Apodaca J."/>
            <person name="Pelan S."/>
            <person name="Chow W."/>
            <person name="Rhie A."/>
            <person name="Howe K."/>
            <person name="Fedrigo O."/>
            <person name="Jarvis E.D."/>
        </authorList>
    </citation>
    <scope>NUCLEOTIDE SEQUENCE [LARGE SCALE GENOMIC DNA]</scope>
</reference>
<gene>
    <name evidence="4" type="primary">LOC115946056</name>
</gene>
<dbReference type="GO" id="GO:0005178">
    <property type="term" value="F:integrin binding"/>
    <property type="evidence" value="ECO:0007669"/>
    <property type="project" value="InterPro"/>
</dbReference>
<dbReference type="PANTHER" id="PTHR13771">
    <property type="entry name" value="INTERCELLULAR ADHESION MOLECULE"/>
    <property type="match status" value="1"/>
</dbReference>
<protein>
    <recommendedName>
        <fullName evidence="3">Ig-like domain-containing protein</fullName>
    </recommendedName>
</protein>
<dbReference type="InterPro" id="IPR047012">
    <property type="entry name" value="ICAM_VCAM"/>
</dbReference>
<evidence type="ECO:0000313" key="4">
    <source>
        <dbReference type="Ensembl" id="ENSMUNP00000022991.1"/>
    </source>
</evidence>
<feature type="region of interest" description="Disordered" evidence="1">
    <location>
        <begin position="229"/>
        <end position="258"/>
    </location>
</feature>
<dbReference type="Proteomes" id="UP000694405">
    <property type="component" value="Chromosome 23"/>
</dbReference>
<organism evidence="4 5">
    <name type="scientific">Melopsittacus undulatus</name>
    <name type="common">Budgerigar</name>
    <name type="synonym">Psittacus undulatus</name>
    <dbReference type="NCBI Taxonomy" id="13146"/>
    <lineage>
        <taxon>Eukaryota</taxon>
        <taxon>Metazoa</taxon>
        <taxon>Chordata</taxon>
        <taxon>Craniata</taxon>
        <taxon>Vertebrata</taxon>
        <taxon>Euteleostomi</taxon>
        <taxon>Archelosauria</taxon>
        <taxon>Archosauria</taxon>
        <taxon>Dinosauria</taxon>
        <taxon>Saurischia</taxon>
        <taxon>Theropoda</taxon>
        <taxon>Coelurosauria</taxon>
        <taxon>Aves</taxon>
        <taxon>Neognathae</taxon>
        <taxon>Neoaves</taxon>
        <taxon>Telluraves</taxon>
        <taxon>Australaves</taxon>
        <taxon>Psittaciformes</taxon>
        <taxon>Psittaculidae</taxon>
        <taxon>Melopsittacus</taxon>
    </lineage>
</organism>
<dbReference type="InterPro" id="IPR036179">
    <property type="entry name" value="Ig-like_dom_sf"/>
</dbReference>
<dbReference type="Ensembl" id="ENSMUNT00000033527.1">
    <property type="protein sequence ID" value="ENSMUNP00000022991.1"/>
    <property type="gene ID" value="ENSMUNG00000018355.1"/>
</dbReference>
<dbReference type="InterPro" id="IPR007110">
    <property type="entry name" value="Ig-like_dom"/>
</dbReference>
<dbReference type="PROSITE" id="PS50835">
    <property type="entry name" value="IG_LIKE"/>
    <property type="match status" value="1"/>
</dbReference>
<proteinExistence type="predicted"/>
<feature type="region of interest" description="Disordered" evidence="1">
    <location>
        <begin position="367"/>
        <end position="398"/>
    </location>
</feature>
<evidence type="ECO:0000256" key="2">
    <source>
        <dbReference type="SAM" id="Phobius"/>
    </source>
</evidence>
<dbReference type="AlphaFoldDB" id="A0A8V5GN58"/>
<evidence type="ECO:0000256" key="1">
    <source>
        <dbReference type="SAM" id="MobiDB-lite"/>
    </source>
</evidence>
<name>A0A8V5GN58_MELUD</name>
<reference evidence="4" key="2">
    <citation type="submission" date="2025-08" db="UniProtKB">
        <authorList>
            <consortium name="Ensembl"/>
        </authorList>
    </citation>
    <scope>IDENTIFICATION</scope>
</reference>
<keyword evidence="2" id="KW-0472">Membrane</keyword>
<dbReference type="Gene3D" id="2.60.40.10">
    <property type="entry name" value="Immunoglobulins"/>
    <property type="match status" value="3"/>
</dbReference>
<sequence>MSCSVPAAAPLRRLRLRLRLAGAVVLSASFTDREQDEPGLARVTHRLRLSRDHHGAAVTCEAELDLAPEGPTLRTVLPRHVFLEPGQSLPVTCRVGDVFPAPRFRLALANQSLAVSLSADGRAARAELRPEGAGQQALVCDVSVGPRERRSEATVHVFWFPSPQLEVPITIGAGTEVGGNCSLPPGHFPQLRLRLRSGGRILTGWAPAPLLRFPVPAREEDDGMELSCEAELPGSGWEPRSSAPPRLDDVSCPPQQNWTEGQDESLRCWARGRPRPLLRCSRKGEPFPAQVRMRATRGHAGTYSCSATNRLGTAVRDVRVHQDPDLVLLVLVPVLVVTALLTAGLAYGAYYRKKKIGEYRLRQRQQRLRMEPVSAPAPPGCSQEAAPELNGSAREARP</sequence>
<keyword evidence="2" id="KW-1133">Transmembrane helix</keyword>